<evidence type="ECO:0000313" key="2">
    <source>
        <dbReference type="Proteomes" id="UP000256780"/>
    </source>
</evidence>
<protein>
    <submittedName>
        <fullName evidence="1">Uncharacterized protein</fullName>
    </submittedName>
</protein>
<gene>
    <name evidence="1" type="ORF">CBM2587_A80014</name>
</gene>
<accession>A0A975X3Q3</accession>
<dbReference type="OrthoDB" id="9958416at2"/>
<sequence length="78" mass="8432">MNPTPEELAGLIAHGIDAALQSRAGLGFTLTPERLADLIDLSMRAYLDPMRSRIEELEAEVTRLQAKSAGGVLTLAQR</sequence>
<evidence type="ECO:0000313" key="1">
    <source>
        <dbReference type="EMBL" id="SOY56715.1"/>
    </source>
</evidence>
<dbReference type="Proteomes" id="UP000256780">
    <property type="component" value="Chromosome CBM2587_a"/>
</dbReference>
<dbReference type="RefSeq" id="WP_116356007.1">
    <property type="nucleotide sequence ID" value="NZ_LT976853.1"/>
</dbReference>
<dbReference type="AlphaFoldDB" id="A0A975X3Q3"/>
<organism evidence="1 2">
    <name type="scientific">Cupriavidus taiwanensis</name>
    <dbReference type="NCBI Taxonomy" id="164546"/>
    <lineage>
        <taxon>Bacteria</taxon>
        <taxon>Pseudomonadati</taxon>
        <taxon>Pseudomonadota</taxon>
        <taxon>Betaproteobacteria</taxon>
        <taxon>Burkholderiales</taxon>
        <taxon>Burkholderiaceae</taxon>
        <taxon>Cupriavidus</taxon>
    </lineage>
</organism>
<name>A0A975X3Q3_9BURK</name>
<dbReference type="EMBL" id="OFSQ01000027">
    <property type="protein sequence ID" value="SOY56715.1"/>
    <property type="molecule type" value="Genomic_DNA"/>
</dbReference>
<reference evidence="1 2" key="1">
    <citation type="submission" date="2018-01" db="EMBL/GenBank/DDBJ databases">
        <authorList>
            <person name="Clerissi C."/>
        </authorList>
    </citation>
    <scope>NUCLEOTIDE SEQUENCE [LARGE SCALE GENOMIC DNA]</scope>
    <source>
        <strain evidence="1">Cupriavidus sp. LMG 19464</strain>
    </source>
</reference>
<comment type="caution">
    <text evidence="1">The sequence shown here is derived from an EMBL/GenBank/DDBJ whole genome shotgun (WGS) entry which is preliminary data.</text>
</comment>
<proteinExistence type="predicted"/>